<evidence type="ECO:0000313" key="11">
    <source>
        <dbReference type="Proteomes" id="UP000217250"/>
    </source>
</evidence>
<evidence type="ECO:0000256" key="7">
    <source>
        <dbReference type="ARBA" id="ARBA00023049"/>
    </source>
</evidence>
<accession>A0A250FPS1</accession>
<dbReference type="PROSITE" id="PS51885">
    <property type="entry name" value="NEPRILYSIN"/>
    <property type="match status" value="1"/>
</dbReference>
<name>A0A250FPS1_9FLAO</name>
<dbReference type="GO" id="GO:0004222">
    <property type="term" value="F:metalloendopeptidase activity"/>
    <property type="evidence" value="ECO:0007669"/>
    <property type="project" value="InterPro"/>
</dbReference>
<dbReference type="PROSITE" id="PS51257">
    <property type="entry name" value="PROKAR_LIPOPROTEIN"/>
    <property type="match status" value="1"/>
</dbReference>
<dbReference type="Gene3D" id="3.40.390.10">
    <property type="entry name" value="Collagenase (Catalytic Domain)"/>
    <property type="match status" value="1"/>
</dbReference>
<reference evidence="11" key="1">
    <citation type="submission" date="2017-06" db="EMBL/GenBank/DDBJ databases">
        <title>Capnocytophaga spp. assemblies.</title>
        <authorList>
            <person name="Gulvik C.A."/>
        </authorList>
    </citation>
    <scope>NUCLEOTIDE SEQUENCE [LARGE SCALE GENOMIC DNA]</scope>
    <source>
        <strain evidence="11">H1496</strain>
    </source>
</reference>
<gene>
    <name evidence="10" type="ORF">CGC50_08425</name>
</gene>
<evidence type="ECO:0000256" key="1">
    <source>
        <dbReference type="ARBA" id="ARBA00001947"/>
    </source>
</evidence>
<keyword evidence="4" id="KW-0479">Metal-binding</keyword>
<dbReference type="InterPro" id="IPR008753">
    <property type="entry name" value="Peptidase_M13_N"/>
</dbReference>
<sequence length="677" mass="77246">MKKIYLLASVAFLVACGSQKQSKNDPIEKGLDLSAMDTSVRPQDDFYNFVNGKWAKTAQIPADKSTWGTFQILRDKTDEQCLAILDELLQKDFPKGSEGQKIKDLYASYLDWNRRNAEGLKPLGQSFVKIDAIQSLADLQRYLIEVTPQGENPICNWSVSADKKDSQMNAVYLGAFSIGLSRSYYQKDSEANTKTIAKYQEYVTKVLSMIGEENPAQKAQELVDMERRIAKLIYTNEERRDPNITYNPVLIKELSSLVKGVNLPVYLSAVGVHTDRVIVPEIRLYKAYDTFLSQENIPLLKTYLKYQQVSSNLHTLDSALDELSFDFYTRYLRGQQQQRPMNKRALGIINGLLGEAFGKLYVERYFPAKAKEEMLVLIDYLRRSFAQHIQQVQWMSPQTKEKALAKLNKFGVKVGYPDKWTDYSRLEIAPASTASYFDNVCSIRAWRYKENLADVGQKVDKSRWRMTPQTINAYYSPMNNEIVFPAAILQAPFFSFDADPAVNFGGIGAVIGHEMTHGFDDSGAEYDGDGNLKNWWTPQDKENFKKATKALAAQFDKYEVAKGVFVNGIFTNGENIADLGGVNIAYDALQLYLKEHGKVQKISGYTQEERFFISWATVWRGFSTEKHLLNQVKTDPHTPQYIRAYAPLTNVEAWYKAFKVKTGDKLYRAPQDRVKIW</sequence>
<dbReference type="CDD" id="cd08662">
    <property type="entry name" value="M13"/>
    <property type="match status" value="1"/>
</dbReference>
<keyword evidence="7" id="KW-0482">Metalloprotease</keyword>
<dbReference type="PRINTS" id="PR00786">
    <property type="entry name" value="NEPRILYSIN"/>
</dbReference>
<dbReference type="Gene3D" id="1.10.1380.10">
    <property type="entry name" value="Neutral endopeptidase , domain2"/>
    <property type="match status" value="1"/>
</dbReference>
<keyword evidence="6" id="KW-0862">Zinc</keyword>
<dbReference type="SUPFAM" id="SSF55486">
    <property type="entry name" value="Metalloproteases ('zincins'), catalytic domain"/>
    <property type="match status" value="1"/>
</dbReference>
<feature type="domain" description="Peptidase M13 C-terminal" evidence="8">
    <location>
        <begin position="472"/>
        <end position="674"/>
    </location>
</feature>
<dbReference type="OrthoDB" id="9775677at2"/>
<dbReference type="InterPro" id="IPR000718">
    <property type="entry name" value="Peptidase_M13"/>
</dbReference>
<dbReference type="InterPro" id="IPR024079">
    <property type="entry name" value="MetalloPept_cat_dom_sf"/>
</dbReference>
<dbReference type="GeneID" id="84808576"/>
<comment type="cofactor">
    <cofactor evidence="1">
        <name>Zn(2+)</name>
        <dbReference type="ChEBI" id="CHEBI:29105"/>
    </cofactor>
</comment>
<evidence type="ECO:0000256" key="4">
    <source>
        <dbReference type="ARBA" id="ARBA00022723"/>
    </source>
</evidence>
<dbReference type="Pfam" id="PF05649">
    <property type="entry name" value="Peptidase_M13_N"/>
    <property type="match status" value="1"/>
</dbReference>
<dbReference type="PANTHER" id="PTHR11733">
    <property type="entry name" value="ZINC METALLOPROTEASE FAMILY M13 NEPRILYSIN-RELATED"/>
    <property type="match status" value="1"/>
</dbReference>
<feature type="domain" description="Peptidase M13 N-terminal" evidence="9">
    <location>
        <begin position="42"/>
        <end position="417"/>
    </location>
</feature>
<dbReference type="PANTHER" id="PTHR11733:SF167">
    <property type="entry name" value="FI17812P1-RELATED"/>
    <property type="match status" value="1"/>
</dbReference>
<evidence type="ECO:0000256" key="2">
    <source>
        <dbReference type="ARBA" id="ARBA00007357"/>
    </source>
</evidence>
<evidence type="ECO:0000256" key="6">
    <source>
        <dbReference type="ARBA" id="ARBA00022833"/>
    </source>
</evidence>
<keyword evidence="5" id="KW-0378">Hydrolase</keyword>
<dbReference type="InterPro" id="IPR018497">
    <property type="entry name" value="Peptidase_M13_C"/>
</dbReference>
<dbReference type="GO" id="GO:0005886">
    <property type="term" value="C:plasma membrane"/>
    <property type="evidence" value="ECO:0007669"/>
    <property type="project" value="TreeGrafter"/>
</dbReference>
<dbReference type="KEGG" id="cgh:CGC50_08425"/>
<dbReference type="EMBL" id="CP022386">
    <property type="protein sequence ID" value="ATA87182.1"/>
    <property type="molecule type" value="Genomic_DNA"/>
</dbReference>
<organism evidence="10 11">
    <name type="scientific">Capnocytophaga gingivalis</name>
    <dbReference type="NCBI Taxonomy" id="1017"/>
    <lineage>
        <taxon>Bacteria</taxon>
        <taxon>Pseudomonadati</taxon>
        <taxon>Bacteroidota</taxon>
        <taxon>Flavobacteriia</taxon>
        <taxon>Flavobacteriales</taxon>
        <taxon>Flavobacteriaceae</taxon>
        <taxon>Capnocytophaga</taxon>
    </lineage>
</organism>
<dbReference type="GO" id="GO:0046872">
    <property type="term" value="F:metal ion binding"/>
    <property type="evidence" value="ECO:0007669"/>
    <property type="project" value="UniProtKB-KW"/>
</dbReference>
<evidence type="ECO:0000259" key="9">
    <source>
        <dbReference type="Pfam" id="PF05649"/>
    </source>
</evidence>
<evidence type="ECO:0000259" key="8">
    <source>
        <dbReference type="Pfam" id="PF01431"/>
    </source>
</evidence>
<evidence type="ECO:0000256" key="3">
    <source>
        <dbReference type="ARBA" id="ARBA00022670"/>
    </source>
</evidence>
<dbReference type="InterPro" id="IPR042089">
    <property type="entry name" value="Peptidase_M13_dom_2"/>
</dbReference>
<protein>
    <submittedName>
        <fullName evidence="10">Endothelin-converting protein</fullName>
    </submittedName>
</protein>
<evidence type="ECO:0000313" key="10">
    <source>
        <dbReference type="EMBL" id="ATA87182.1"/>
    </source>
</evidence>
<proteinExistence type="inferred from homology"/>
<comment type="similarity">
    <text evidence="2">Belongs to the peptidase M13 family.</text>
</comment>
<dbReference type="RefSeq" id="WP_095910467.1">
    <property type="nucleotide sequence ID" value="NZ_CP022386.1"/>
</dbReference>
<dbReference type="Pfam" id="PF01431">
    <property type="entry name" value="Peptidase_M13"/>
    <property type="match status" value="1"/>
</dbReference>
<evidence type="ECO:0000256" key="5">
    <source>
        <dbReference type="ARBA" id="ARBA00022801"/>
    </source>
</evidence>
<dbReference type="Proteomes" id="UP000217250">
    <property type="component" value="Chromosome"/>
</dbReference>
<dbReference type="GO" id="GO:0016485">
    <property type="term" value="P:protein processing"/>
    <property type="evidence" value="ECO:0007669"/>
    <property type="project" value="TreeGrafter"/>
</dbReference>
<keyword evidence="3" id="KW-0645">Protease</keyword>
<dbReference type="AlphaFoldDB" id="A0A250FPS1"/>